<dbReference type="InterPro" id="IPR008507">
    <property type="entry name" value="DUF789"/>
</dbReference>
<gene>
    <name evidence="3" type="primary">H0103C06.5</name>
    <name evidence="2" type="synonym">H0403D02.21</name>
</gene>
<evidence type="ECO:0000313" key="2">
    <source>
        <dbReference type="EMBL" id="CAJ86078.1"/>
    </source>
</evidence>
<proteinExistence type="predicted"/>
<dbReference type="EMBL" id="AL732351">
    <property type="protein sequence ID" value="CAJ86101.1"/>
    <property type="molecule type" value="Genomic_DNA"/>
</dbReference>
<dbReference type="PANTHER" id="PTHR32010">
    <property type="entry name" value="PHOTOSYSTEM II STABILITY/ASSEMBLY FACTOR HCF136, CHLOROPLASTIC"/>
    <property type="match status" value="1"/>
</dbReference>
<sequence>MLRQPASTSGDVDRIANRKHRHIVPRRSTEKKNPHNIQFERQVAALEYRQEEQRKRANGGRLFFTLSLSSHLVENGDELETSASPSLLLFHFNDPEDLARCLTSSRALLEDSQQSDKAPDNDFSVNTFSNASVDVKQTSRKKSKKKNKRHKRVHGKKVSEASDTQSMQSKGASHCIDVAGGESLTLSSNHVAHAGSEMRCRKETFPSMADGGETLTLPPNHVADKLFGDLSSDSSVREVSAERPDSETGNDGSFITLISSTSCSDEIELSRHASYFECCEQSNSNNSRCLDSASTSTLTDSSLDGHYTDSSWNFSDDTENLLIDKNECPPCVQSKVTDIRGSKCGGSEGWLNKANHDKFSCFRNSADACSGTQEMQSCSNASSDGDFLPVISRKRARKNRKVQPLGGCNVEHICGVEHGQSGKQSKISSRPSNSCTQVASKDSTKDFIHPIKVRTWTPHEVTLNDYMIGANMNHLQDPKQNRRGKPHKYSRLSEAANGGFIEEKSACTAKMLPGITHSTETGVGQIASSSASDVTVREISEEICTPIGPVQKGGLQILFREENVVGTGSLDVLNHVSSVDSEEQKKVDNAVMSRSHCMEGHHLQSQDSGSQFPGCTTDYWKTSRPTESGLEVGYHGVSAFEGRCNTNQQRSVSSKLQLGEMIKAANDACKVQGPASWQLTISISDIGCLLEKCVGMCKNNLDHKFDSDDDFLLSQPNGVYLPKPSLSVQGHGEPLFEYFESEHPSSRPPLFEKIKQLTSGENLSTCQIFGDPKMLENLKLHDLHPASWFCVAWYPICRIPQGNCRAAFLTYHSLGKVVPQIHSPDKADEPTHLVCPVVGFWSYNDKGEQWFQLRNPEIKPMSLDVGPKTDRAEVLKQRLKTLRHGASVMSSMVIPKANGEKSINRHPDYEFFLSRSN</sequence>
<evidence type="ECO:0000256" key="1">
    <source>
        <dbReference type="SAM" id="MobiDB-lite"/>
    </source>
</evidence>
<feature type="compositionally biased region" description="Polar residues" evidence="1">
    <location>
        <begin position="161"/>
        <end position="171"/>
    </location>
</feature>
<dbReference type="EMBL" id="AL732344">
    <property type="protein sequence ID" value="CAJ86078.1"/>
    <property type="molecule type" value="Genomic_DNA"/>
</dbReference>
<name>Q259G9_ORYSA</name>
<protein>
    <submittedName>
        <fullName evidence="3">H0103C06.5 protein</fullName>
    </submittedName>
    <submittedName>
        <fullName evidence="2">H0403D02.21 protein</fullName>
    </submittedName>
</protein>
<dbReference type="PANTHER" id="PTHR32010:SF19">
    <property type="entry name" value="OS04G0675000 PROTEIN"/>
    <property type="match status" value="1"/>
</dbReference>
<feature type="compositionally biased region" description="Basic residues" evidence="1">
    <location>
        <begin position="138"/>
        <end position="156"/>
    </location>
</feature>
<dbReference type="AlphaFoldDB" id="Q259G9"/>
<accession>Q259G9</accession>
<dbReference type="Pfam" id="PF05623">
    <property type="entry name" value="DUF789"/>
    <property type="match status" value="1"/>
</dbReference>
<reference evidence="3" key="2">
    <citation type="submission" date="2002-05" db="EMBL/GenBank/DDBJ databases">
        <title>Chromosome-wide comparison between domesticated rice subspecies indica and japonica.</title>
        <authorList>
            <person name="Han B."/>
        </authorList>
    </citation>
    <scope>NUCLEOTIDE SEQUENCE</scope>
</reference>
<reference evidence="3" key="1">
    <citation type="journal article" date="2002" name="Nature">
        <title>Sequence and analysis of rice chromosome 4.</title>
        <authorList>
            <person name="Feng Q."/>
            <person name="Zhang Y."/>
            <person name="Hao P."/>
            <person name="Wang S."/>
            <person name="Fu G."/>
            <person name="Huang Y."/>
            <person name="Li Y."/>
            <person name="Zhu J."/>
            <person name="Liu Y."/>
            <person name="Hu X."/>
            <person name="Jia P."/>
            <person name="Zhang Y."/>
            <person name="Zhao Q."/>
            <person name="Ying K."/>
            <person name="Yu S."/>
            <person name="Tang Y."/>
            <person name="Weng Q."/>
            <person name="Zhang L."/>
            <person name="Lu Y."/>
            <person name="Mu J."/>
            <person name="Lu Y."/>
            <person name="Zhang L.S."/>
            <person name="Yu Z."/>
            <person name="Fan D."/>
            <person name="Liu X."/>
            <person name="Lu T."/>
            <person name="Li C."/>
            <person name="Wu Y."/>
            <person name="Sun T."/>
            <person name="Lei H."/>
            <person name="Li T."/>
            <person name="Hu H."/>
            <person name="Guan J."/>
            <person name="Wu M."/>
            <person name="Zhang R."/>
            <person name="Zhou B."/>
            <person name="Chen Z."/>
            <person name="Chen L."/>
            <person name="Jin Z."/>
            <person name="Wang R."/>
            <person name="Yin H."/>
            <person name="Cai Z."/>
            <person name="Ren S."/>
            <person name="Lv G."/>
            <person name="Gu W."/>
            <person name="Zhu G."/>
            <person name="Tu Y."/>
            <person name="Jia J."/>
            <person name="Zhang Y."/>
            <person name="Chen J."/>
            <person name="Kang H."/>
            <person name="Chen X."/>
            <person name="Shao C."/>
            <person name="Sun Y."/>
            <person name="Hu Q."/>
            <person name="Zhang X."/>
            <person name="Zhang W."/>
            <person name="Wang L."/>
            <person name="Ding C."/>
            <person name="Sheng H."/>
            <person name="Gu J."/>
            <person name="Chen S."/>
            <person name="Ni L."/>
            <person name="Zhu F."/>
            <person name="Chen W."/>
            <person name="Lan L."/>
            <person name="Lai Y."/>
            <person name="Cheng Z."/>
            <person name="Gu M."/>
            <person name="Jiang J."/>
            <person name="Li J."/>
            <person name="Hong G."/>
            <person name="Xue Y."/>
            <person name="Han B."/>
        </authorList>
    </citation>
    <scope>NUCLEOTIDE SEQUENCE</scope>
</reference>
<organism evidence="3">
    <name type="scientific">Oryza sativa</name>
    <name type="common">Rice</name>
    <dbReference type="NCBI Taxonomy" id="4530"/>
    <lineage>
        <taxon>Eukaryota</taxon>
        <taxon>Viridiplantae</taxon>
        <taxon>Streptophyta</taxon>
        <taxon>Embryophyta</taxon>
        <taxon>Tracheophyta</taxon>
        <taxon>Spermatophyta</taxon>
        <taxon>Magnoliopsida</taxon>
        <taxon>Liliopsida</taxon>
        <taxon>Poales</taxon>
        <taxon>Poaceae</taxon>
        <taxon>BOP clade</taxon>
        <taxon>Oryzoideae</taxon>
        <taxon>Oryzeae</taxon>
        <taxon>Oryzinae</taxon>
        <taxon>Oryza</taxon>
    </lineage>
</organism>
<evidence type="ECO:0000313" key="3">
    <source>
        <dbReference type="EMBL" id="CAJ86101.1"/>
    </source>
</evidence>
<feature type="region of interest" description="Disordered" evidence="1">
    <location>
        <begin position="134"/>
        <end position="172"/>
    </location>
</feature>